<reference evidence="2 3" key="1">
    <citation type="journal article" date="2017" name="Int. J. Parasitol.">
        <title>The genome of the protozoan parasite Cystoisospora suis and a reverse vaccinology approach to identify vaccine candidates.</title>
        <authorList>
            <person name="Palmieri N."/>
            <person name="Shrestha A."/>
            <person name="Ruttkowski B."/>
            <person name="Beck T."/>
            <person name="Vogl C."/>
            <person name="Tomley F."/>
            <person name="Blake D.P."/>
            <person name="Joachim A."/>
        </authorList>
    </citation>
    <scope>NUCLEOTIDE SEQUENCE [LARGE SCALE GENOMIC DNA]</scope>
    <source>
        <strain evidence="2 3">Wien I</strain>
    </source>
</reference>
<keyword evidence="3" id="KW-1185">Reference proteome</keyword>
<protein>
    <submittedName>
        <fullName evidence="2">Uncharacterized protein</fullName>
    </submittedName>
</protein>
<dbReference type="AlphaFoldDB" id="A0A2C6KCB1"/>
<feature type="region of interest" description="Disordered" evidence="1">
    <location>
        <begin position="736"/>
        <end position="858"/>
    </location>
</feature>
<dbReference type="GeneID" id="94431156"/>
<feature type="compositionally biased region" description="Polar residues" evidence="1">
    <location>
        <begin position="425"/>
        <end position="441"/>
    </location>
</feature>
<accession>A0A2C6KCB1</accession>
<feature type="compositionally biased region" description="Low complexity" evidence="1">
    <location>
        <begin position="570"/>
        <end position="582"/>
    </location>
</feature>
<feature type="region of interest" description="Disordered" evidence="1">
    <location>
        <begin position="294"/>
        <end position="441"/>
    </location>
</feature>
<feature type="region of interest" description="Disordered" evidence="1">
    <location>
        <begin position="563"/>
        <end position="690"/>
    </location>
</feature>
<dbReference type="RefSeq" id="XP_067920078.1">
    <property type="nucleotide sequence ID" value="XM_068067945.1"/>
</dbReference>
<feature type="compositionally biased region" description="Low complexity" evidence="1">
    <location>
        <begin position="675"/>
        <end position="687"/>
    </location>
</feature>
<feature type="compositionally biased region" description="Basic and acidic residues" evidence="1">
    <location>
        <begin position="108"/>
        <end position="123"/>
    </location>
</feature>
<feature type="compositionally biased region" description="Low complexity" evidence="1">
    <location>
        <begin position="791"/>
        <end position="812"/>
    </location>
</feature>
<dbReference type="Proteomes" id="UP000221165">
    <property type="component" value="Unassembled WGS sequence"/>
</dbReference>
<dbReference type="OrthoDB" id="330934at2759"/>
<gene>
    <name evidence="2" type="ORF">CSUI_007802</name>
</gene>
<feature type="compositionally biased region" description="Low complexity" evidence="1">
    <location>
        <begin position="1"/>
        <end position="17"/>
    </location>
</feature>
<feature type="compositionally biased region" description="Polar residues" evidence="1">
    <location>
        <begin position="834"/>
        <end position="846"/>
    </location>
</feature>
<organism evidence="2 3">
    <name type="scientific">Cystoisospora suis</name>
    <dbReference type="NCBI Taxonomy" id="483139"/>
    <lineage>
        <taxon>Eukaryota</taxon>
        <taxon>Sar</taxon>
        <taxon>Alveolata</taxon>
        <taxon>Apicomplexa</taxon>
        <taxon>Conoidasida</taxon>
        <taxon>Coccidia</taxon>
        <taxon>Eucoccidiorida</taxon>
        <taxon>Eimeriorina</taxon>
        <taxon>Sarcocystidae</taxon>
        <taxon>Cystoisospora</taxon>
    </lineage>
</organism>
<feature type="compositionally biased region" description="Basic and acidic residues" evidence="1">
    <location>
        <begin position="131"/>
        <end position="140"/>
    </location>
</feature>
<feature type="compositionally biased region" description="Basic and acidic residues" evidence="1">
    <location>
        <begin position="586"/>
        <end position="609"/>
    </location>
</feature>
<dbReference type="EMBL" id="MIGC01004192">
    <property type="protein sequence ID" value="PHJ18370.1"/>
    <property type="molecule type" value="Genomic_DNA"/>
</dbReference>
<feature type="compositionally biased region" description="Low complexity" evidence="1">
    <location>
        <begin position="346"/>
        <end position="357"/>
    </location>
</feature>
<feature type="region of interest" description="Disordered" evidence="1">
    <location>
        <begin position="1"/>
        <end position="140"/>
    </location>
</feature>
<evidence type="ECO:0000256" key="1">
    <source>
        <dbReference type="SAM" id="MobiDB-lite"/>
    </source>
</evidence>
<evidence type="ECO:0000313" key="3">
    <source>
        <dbReference type="Proteomes" id="UP000221165"/>
    </source>
</evidence>
<feature type="compositionally biased region" description="Low complexity" evidence="1">
    <location>
        <begin position="622"/>
        <end position="650"/>
    </location>
</feature>
<dbReference type="VEuPathDB" id="ToxoDB:CSUI_007802"/>
<proteinExistence type="predicted"/>
<name>A0A2C6KCB1_9APIC</name>
<sequence length="1069" mass="116356">MDSSSSPSIGGDTSSPSAPSILRRERRRVSTHSGDDQTGTRPSVEGETGSSGCVRFSPIISHSPPTLPGERRESSFRHHSSLRHSTPSSRDEYLPELSLAETDDGNGEGERGGGGREGEEAGNRENSQGGEDEKIEKVENARKTAAVKGYRNRARHIADEMDEIQVDLDSRLDTLSNTDIPSLLASTERIRTSFSRRSRRIFQALVPPQWTIEESDPLVKQMRNSREAAIEAGEIEDEGGLEPTIYWRGPGPEDVFGTRLIVRPKHPYKLLGVYTRRSWGTVVPSSFVREDEALRRQREGDASSIGRRPAQRSGDLLPPEILQSRKVAVGMVSPRGGGNGRSILTAASSSSSSSSSAHQTGRPSSKRRGLLRNGTNSRNSPRGGDTPSGREQSSSPTRSPRRPGGGKRGGGALLLPRQQADKDQPTATSPRGEAVSTQQPTRVRRARLIGYREETPPGPSSQCPTLGLDRTGGWRGIATPVTSGMQIPEKIGREMIRGCAENCLGMEPEESPFMLSVLQRDPPPGYGRAPIEDPNVRIPSNLEDFLYLSKVPIKRPTWDTRRTPLLSTQAPPAASSSSASSPHGGRTREGSLVGHDDHPGHREGTRLHGGDLLAHSRHRHSSGGLSDSKTESSFHMSSSSSHHLTTNSSSSHHHHDGGGRPAARGTSLEAGGGASASPSPSEACPSHSSRRMIETGLESRGGDEDGEGGFFPFVASRPMQWMKELGLLGRSSIFSHGEGGMRHHPDYEDYEDEGGEKRDEGRTTLGPHITGGDEETMTTIRDATHTHSHPSRGTLLGGSTRTSTSLLRQSLSHDFTHSHTNPTSERREKGDGDSCSTRRGSGSLTPSEDGEGRRQGEEEQLQQAISWAQKTIQDVTNLCKERIVQKVKQHVDIFKRDVNHCVFDQEDIRIFEYWHLKDSDTGKPVWTYEGLQWELPQHLKDELPMEGRAMTPEEVAAQEKARERPPLDPYVLLQLQNKMKGGGDNRIGGQSQVYTTTFMSRHSMGPMRPAMPGDLGKSSLLSNGDDANDRYTVFATPPSSSLNGGAGGKKKLTAKAKLKHVRAALGYTD</sequence>
<comment type="caution">
    <text evidence="2">The sequence shown here is derived from an EMBL/GenBank/DDBJ whole genome shotgun (WGS) entry which is preliminary data.</text>
</comment>
<feature type="region of interest" description="Disordered" evidence="1">
    <location>
        <begin position="1029"/>
        <end position="1049"/>
    </location>
</feature>
<evidence type="ECO:0000313" key="2">
    <source>
        <dbReference type="EMBL" id="PHJ18370.1"/>
    </source>
</evidence>